<dbReference type="Pfam" id="PF14223">
    <property type="entry name" value="Retrotran_gag_2"/>
    <property type="match status" value="1"/>
</dbReference>
<name>A0A803PCW7_CANSA</name>
<evidence type="ECO:0000313" key="3">
    <source>
        <dbReference type="Proteomes" id="UP000596661"/>
    </source>
</evidence>
<proteinExistence type="predicted"/>
<protein>
    <recommendedName>
        <fullName evidence="4">Retrotransposon Copia-like N-terminal domain-containing protein</fullName>
    </recommendedName>
</protein>
<dbReference type="Gramene" id="evm.model.04.1404">
    <property type="protein sequence ID" value="cds.evm.model.04.1404"/>
    <property type="gene ID" value="evm.TU.04.1404"/>
</dbReference>
<sequence>MADPNASTPTQQSDNGGGMPTLEASQQSPAAPAISAAATSQTALPNSFASPFSSTLSQPFSLRLDRNNFPLWKTMVFTIIRGHRLEGFINGQRQCPEQFITTGIPKSTETQFSVNPDYENWLVHDQILMGWLYGSMTEGIASEVMGCQSASSLWAALEELYGGNLRAHMDELRTKLQTVRKGSATMADYLKQKRMWADSLALAGEPYPEKLLVSNVLSGLDVEFLFYSCAD</sequence>
<feature type="compositionally biased region" description="Polar residues" evidence="1">
    <location>
        <begin position="1"/>
        <end position="14"/>
    </location>
</feature>
<accession>A0A803PCW7</accession>
<evidence type="ECO:0008006" key="4">
    <source>
        <dbReference type="Google" id="ProtNLM"/>
    </source>
</evidence>
<feature type="region of interest" description="Disordered" evidence="1">
    <location>
        <begin position="1"/>
        <end position="37"/>
    </location>
</feature>
<dbReference type="EMBL" id="UZAU01000388">
    <property type="status" value="NOT_ANNOTATED_CDS"/>
    <property type="molecule type" value="Genomic_DNA"/>
</dbReference>
<keyword evidence="3" id="KW-1185">Reference proteome</keyword>
<dbReference type="Proteomes" id="UP000596661">
    <property type="component" value="Chromosome 4"/>
</dbReference>
<dbReference type="EnsemblPlants" id="evm.model.04.1404">
    <property type="protein sequence ID" value="cds.evm.model.04.1404"/>
    <property type="gene ID" value="evm.TU.04.1404"/>
</dbReference>
<evidence type="ECO:0000313" key="2">
    <source>
        <dbReference type="EnsemblPlants" id="cds.evm.model.04.1404"/>
    </source>
</evidence>
<dbReference type="PANTHER" id="PTHR47481:SF31">
    <property type="entry name" value="OS01G0873500 PROTEIN"/>
    <property type="match status" value="1"/>
</dbReference>
<organism evidence="2 3">
    <name type="scientific">Cannabis sativa</name>
    <name type="common">Hemp</name>
    <name type="synonym">Marijuana</name>
    <dbReference type="NCBI Taxonomy" id="3483"/>
    <lineage>
        <taxon>Eukaryota</taxon>
        <taxon>Viridiplantae</taxon>
        <taxon>Streptophyta</taxon>
        <taxon>Embryophyta</taxon>
        <taxon>Tracheophyta</taxon>
        <taxon>Spermatophyta</taxon>
        <taxon>Magnoliopsida</taxon>
        <taxon>eudicotyledons</taxon>
        <taxon>Gunneridae</taxon>
        <taxon>Pentapetalae</taxon>
        <taxon>rosids</taxon>
        <taxon>fabids</taxon>
        <taxon>Rosales</taxon>
        <taxon>Cannabaceae</taxon>
        <taxon>Cannabis</taxon>
    </lineage>
</organism>
<reference evidence="2" key="2">
    <citation type="submission" date="2021-03" db="UniProtKB">
        <authorList>
            <consortium name="EnsemblPlants"/>
        </authorList>
    </citation>
    <scope>IDENTIFICATION</scope>
</reference>
<reference evidence="2" key="1">
    <citation type="submission" date="2018-11" db="EMBL/GenBank/DDBJ databases">
        <authorList>
            <person name="Grassa J C."/>
        </authorList>
    </citation>
    <scope>NUCLEOTIDE SEQUENCE [LARGE SCALE GENOMIC DNA]</scope>
</reference>
<evidence type="ECO:0000256" key="1">
    <source>
        <dbReference type="SAM" id="MobiDB-lite"/>
    </source>
</evidence>
<feature type="compositionally biased region" description="Low complexity" evidence="1">
    <location>
        <begin position="24"/>
        <end position="37"/>
    </location>
</feature>
<dbReference type="PANTHER" id="PTHR47481">
    <property type="match status" value="1"/>
</dbReference>
<dbReference type="AlphaFoldDB" id="A0A803PCW7"/>